<name>A0A8S5RRJ2_9CAUD</name>
<dbReference type="EMBL" id="BK033130">
    <property type="protein sequence ID" value="DAE46935.1"/>
    <property type="molecule type" value="Genomic_DNA"/>
</dbReference>
<sequence length="197" mass="22532">MEQKGFFCYNSWLKALEPYGDAEKGRIWTTLLEYSNGLAIDGHSSGNERFILPMLLDQIDRDAEKREQFAEKQRENGKKGGRPPKPKETQQNPENPTQAKKAKDKNKNKDNIPPTPLAGGEGVSSRFVPPTPQEVDAYCQQRQNGIDGSEFCDFYASKGWMIGKSKMKDWRAAVRTWEKSRQKQPAAPQEDEWKGWH</sequence>
<dbReference type="InterPro" id="IPR046258">
    <property type="entry name" value="DUF6291"/>
</dbReference>
<evidence type="ECO:0000259" key="2">
    <source>
        <dbReference type="Pfam" id="PF19808"/>
    </source>
</evidence>
<feature type="compositionally biased region" description="Basic and acidic residues" evidence="1">
    <location>
        <begin position="62"/>
        <end position="78"/>
    </location>
</feature>
<accession>A0A8S5RRJ2</accession>
<organism evidence="3">
    <name type="scientific">Ackermannviridae sp</name>
    <dbReference type="NCBI Taxonomy" id="2831612"/>
    <lineage>
        <taxon>Viruses</taxon>
        <taxon>Duplodnaviria</taxon>
        <taxon>Heunggongvirae</taxon>
        <taxon>Uroviricota</taxon>
        <taxon>Caudoviricetes</taxon>
        <taxon>Pantevenvirales</taxon>
        <taxon>Ackermannviridae</taxon>
    </lineage>
</organism>
<dbReference type="Pfam" id="PF19808">
    <property type="entry name" value="DUF6291"/>
    <property type="match status" value="1"/>
</dbReference>
<feature type="domain" description="DUF6291" evidence="2">
    <location>
        <begin position="6"/>
        <end position="83"/>
    </location>
</feature>
<protein>
    <recommendedName>
        <fullName evidence="2">DUF6291 domain-containing protein</fullName>
    </recommendedName>
</protein>
<proteinExistence type="predicted"/>
<reference evidence="3" key="1">
    <citation type="journal article" date="2021" name="Proc. Natl. Acad. Sci. U.S.A.">
        <title>A Catalog of Tens of Thousands of Viruses from Human Metagenomes Reveals Hidden Associations with Chronic Diseases.</title>
        <authorList>
            <person name="Tisza M.J."/>
            <person name="Buck C.B."/>
        </authorList>
    </citation>
    <scope>NUCLEOTIDE SEQUENCE</scope>
    <source>
        <strain evidence="3">CtuoI59</strain>
    </source>
</reference>
<evidence type="ECO:0000313" key="3">
    <source>
        <dbReference type="EMBL" id="DAE46935.1"/>
    </source>
</evidence>
<evidence type="ECO:0000256" key="1">
    <source>
        <dbReference type="SAM" id="MobiDB-lite"/>
    </source>
</evidence>
<feature type="compositionally biased region" description="Polar residues" evidence="1">
    <location>
        <begin position="89"/>
        <end position="98"/>
    </location>
</feature>
<feature type="region of interest" description="Disordered" evidence="1">
    <location>
        <begin position="177"/>
        <end position="197"/>
    </location>
</feature>
<feature type="region of interest" description="Disordered" evidence="1">
    <location>
        <begin position="62"/>
        <end position="141"/>
    </location>
</feature>